<dbReference type="SMART" id="SM00635">
    <property type="entry name" value="BID_2"/>
    <property type="match status" value="1"/>
</dbReference>
<accession>A0A315Z6Q8</accession>
<name>A0A315Z6Q8_SEDFL</name>
<dbReference type="OrthoDB" id="9809583at2"/>
<dbReference type="RefSeq" id="WP_109622140.1">
    <property type="nucleotide sequence ID" value="NZ_QGDO01000008.1"/>
</dbReference>
<dbReference type="SUPFAM" id="SSF49373">
    <property type="entry name" value="Invasin/intimin cell-adhesion fragments"/>
    <property type="match status" value="1"/>
</dbReference>
<dbReference type="InterPro" id="IPR008964">
    <property type="entry name" value="Invasin/intimin_cell_adhesion"/>
</dbReference>
<keyword evidence="5" id="KW-1185">Reference proteome</keyword>
<protein>
    <submittedName>
        <fullName evidence="4">Putative secreted protein (Por secretion system target)</fullName>
    </submittedName>
</protein>
<dbReference type="GO" id="GO:0004553">
    <property type="term" value="F:hydrolase activity, hydrolyzing O-glycosyl compounds"/>
    <property type="evidence" value="ECO:0007669"/>
    <property type="project" value="InterPro"/>
</dbReference>
<dbReference type="Proteomes" id="UP000245535">
    <property type="component" value="Unassembled WGS sequence"/>
</dbReference>
<dbReference type="GO" id="GO:0005975">
    <property type="term" value="P:carbohydrate metabolic process"/>
    <property type="evidence" value="ECO:0007669"/>
    <property type="project" value="InterPro"/>
</dbReference>
<gene>
    <name evidence="4" type="ORF">BC781_10892</name>
</gene>
<dbReference type="NCBIfam" id="TIGR04183">
    <property type="entry name" value="Por_Secre_tail"/>
    <property type="match status" value="1"/>
</dbReference>
<evidence type="ECO:0000256" key="1">
    <source>
        <dbReference type="ARBA" id="ARBA00006865"/>
    </source>
</evidence>
<proteinExistence type="inferred from homology"/>
<dbReference type="InterPro" id="IPR003343">
    <property type="entry name" value="Big_2"/>
</dbReference>
<feature type="chain" id="PRO_5016436099" evidence="2">
    <location>
        <begin position="20"/>
        <end position="562"/>
    </location>
</feature>
<sequence>MKSLFLSVLLGLSATFAIAQDWKDIPVAANAGTGKVWELQTNVSDDFNYTFDASNDKTNFGPNDMWYNFYHNHWDGPGTTYWKYNHVSVEGGDLILKSSRFDKNNQPNPQYPYANGLPAYKMNKTEGGVNAGCITSNQKVVYPVYVETSLSVANIALASCFWLLSPDDTQEIDIIENYGDVDYFKQFTHISHHSFIRNPFHDYQPRDRNSWWPDSRVNTNYGWGDWCWNDGDRRYFRLAVNWISPNHFEYYIDGKLVRVLYENAIATDIHGTWEYTYYNDIHPEGAKDEFGSNIGGMPTSTNGYSDITIHARESSYSFETLKATSEASNGINVIDPGNYQNGTGFTKELDIIVNIESQSWLVSSGQTPSDDDLSDPNKQELRVNWIRAYKPVAATITEIGFSESDVELNVGESYTLSPQISPTELSGIGVDYISNDPTIATVDQNGKVTGLAEGEAVITASVGDIKATINVRVTKTITDSDELGSSKIKLSPNPASGEVNILGLPLREFELRLIDIHGKTYIRQHLKNQSSYQLHLGEIPSGVYFIHLKSGKFSTVRKLIVS</sequence>
<dbReference type="InterPro" id="IPR026444">
    <property type="entry name" value="Secre_tail"/>
</dbReference>
<dbReference type="AlphaFoldDB" id="A0A315Z6Q8"/>
<comment type="similarity">
    <text evidence="1">Belongs to the glycosyl hydrolase 16 family.</text>
</comment>
<comment type="caution">
    <text evidence="4">The sequence shown here is derived from an EMBL/GenBank/DDBJ whole genome shotgun (WGS) entry which is preliminary data.</text>
</comment>
<dbReference type="Gene3D" id="2.60.40.1080">
    <property type="match status" value="1"/>
</dbReference>
<evidence type="ECO:0000256" key="2">
    <source>
        <dbReference type="SAM" id="SignalP"/>
    </source>
</evidence>
<dbReference type="SUPFAM" id="SSF49899">
    <property type="entry name" value="Concanavalin A-like lectins/glucanases"/>
    <property type="match status" value="2"/>
</dbReference>
<dbReference type="Pfam" id="PF02368">
    <property type="entry name" value="Big_2"/>
    <property type="match status" value="1"/>
</dbReference>
<organism evidence="4 5">
    <name type="scientific">Sediminitomix flava</name>
    <dbReference type="NCBI Taxonomy" id="379075"/>
    <lineage>
        <taxon>Bacteria</taxon>
        <taxon>Pseudomonadati</taxon>
        <taxon>Bacteroidota</taxon>
        <taxon>Cytophagia</taxon>
        <taxon>Cytophagales</taxon>
        <taxon>Flammeovirgaceae</taxon>
        <taxon>Sediminitomix</taxon>
    </lineage>
</organism>
<evidence type="ECO:0000259" key="3">
    <source>
        <dbReference type="PROSITE" id="PS51762"/>
    </source>
</evidence>
<keyword evidence="2" id="KW-0732">Signal</keyword>
<feature type="domain" description="GH16" evidence="3">
    <location>
        <begin position="20"/>
        <end position="394"/>
    </location>
</feature>
<dbReference type="InterPro" id="IPR013320">
    <property type="entry name" value="ConA-like_dom_sf"/>
</dbReference>
<feature type="signal peptide" evidence="2">
    <location>
        <begin position="1"/>
        <end position="19"/>
    </location>
</feature>
<evidence type="ECO:0000313" key="5">
    <source>
        <dbReference type="Proteomes" id="UP000245535"/>
    </source>
</evidence>
<evidence type="ECO:0000313" key="4">
    <source>
        <dbReference type="EMBL" id="PWJ37957.1"/>
    </source>
</evidence>
<dbReference type="InterPro" id="IPR000757">
    <property type="entry name" value="Beta-glucanase-like"/>
</dbReference>
<dbReference type="EMBL" id="QGDO01000008">
    <property type="protein sequence ID" value="PWJ37957.1"/>
    <property type="molecule type" value="Genomic_DNA"/>
</dbReference>
<dbReference type="PROSITE" id="PS51762">
    <property type="entry name" value="GH16_2"/>
    <property type="match status" value="1"/>
</dbReference>
<dbReference type="Pfam" id="PF18962">
    <property type="entry name" value="Por_Secre_tail"/>
    <property type="match status" value="1"/>
</dbReference>
<reference evidence="4 5" key="1">
    <citation type="submission" date="2018-03" db="EMBL/GenBank/DDBJ databases">
        <title>Genomic Encyclopedia of Archaeal and Bacterial Type Strains, Phase II (KMG-II): from individual species to whole genera.</title>
        <authorList>
            <person name="Goeker M."/>
        </authorList>
    </citation>
    <scope>NUCLEOTIDE SEQUENCE [LARGE SCALE GENOMIC DNA]</scope>
    <source>
        <strain evidence="4 5">DSM 28229</strain>
    </source>
</reference>
<dbReference type="Gene3D" id="2.60.120.200">
    <property type="match status" value="1"/>
</dbReference>